<comment type="caution">
    <text evidence="3">The sequence shown here is derived from an EMBL/GenBank/DDBJ whole genome shotgun (WGS) entry which is preliminary data.</text>
</comment>
<gene>
    <name evidence="3" type="ORF">JFY56_02805</name>
</gene>
<evidence type="ECO:0000313" key="3">
    <source>
        <dbReference type="EMBL" id="MBO3274147.1"/>
    </source>
</evidence>
<proteinExistence type="predicted"/>
<feature type="region of interest" description="Disordered" evidence="1">
    <location>
        <begin position="372"/>
        <end position="401"/>
    </location>
</feature>
<feature type="compositionally biased region" description="Basic and acidic residues" evidence="1">
    <location>
        <begin position="137"/>
        <end position="156"/>
    </location>
</feature>
<reference evidence="3 4" key="1">
    <citation type="submission" date="2020-12" db="EMBL/GenBank/DDBJ databases">
        <title>Pseudomonas schmalbachii sp. nov. isolated from millipede gut.</title>
        <authorList>
            <person name="Shelomi M."/>
        </authorList>
    </citation>
    <scope>NUCLEOTIDE SEQUENCE [LARGE SCALE GENOMIC DNA]</scope>
    <source>
        <strain evidence="3 4">Milli4</strain>
    </source>
</reference>
<dbReference type="Proteomes" id="UP000669060">
    <property type="component" value="Unassembled WGS sequence"/>
</dbReference>
<accession>A0ABS3TKI6</accession>
<evidence type="ECO:0000259" key="2">
    <source>
        <dbReference type="Pfam" id="PF17948"/>
    </source>
</evidence>
<feature type="domain" description="DnaT DNA-binding" evidence="2">
    <location>
        <begin position="314"/>
        <end position="384"/>
    </location>
</feature>
<name>A0ABS3TKI6_9PSED</name>
<organism evidence="3 4">
    <name type="scientific">Pseudomonas schmalbachii</name>
    <dbReference type="NCBI Taxonomy" id="2816993"/>
    <lineage>
        <taxon>Bacteria</taxon>
        <taxon>Pseudomonadati</taxon>
        <taxon>Pseudomonadota</taxon>
        <taxon>Gammaproteobacteria</taxon>
        <taxon>Pseudomonadales</taxon>
        <taxon>Pseudomonadaceae</taxon>
        <taxon>Pseudomonas</taxon>
    </lineage>
</organism>
<evidence type="ECO:0000256" key="1">
    <source>
        <dbReference type="SAM" id="MobiDB-lite"/>
    </source>
</evidence>
<keyword evidence="4" id="KW-1185">Reference proteome</keyword>
<feature type="compositionally biased region" description="Low complexity" evidence="1">
    <location>
        <begin position="201"/>
        <end position="210"/>
    </location>
</feature>
<dbReference type="Gene3D" id="1.10.8.1180">
    <property type="match status" value="1"/>
</dbReference>
<evidence type="ECO:0000313" key="4">
    <source>
        <dbReference type="Proteomes" id="UP000669060"/>
    </source>
</evidence>
<protein>
    <recommendedName>
        <fullName evidence="2">DnaT DNA-binding domain-containing protein</fullName>
    </recommendedName>
</protein>
<feature type="region of interest" description="Disordered" evidence="1">
    <location>
        <begin position="129"/>
        <end position="223"/>
    </location>
</feature>
<dbReference type="RefSeq" id="WP_208311946.1">
    <property type="nucleotide sequence ID" value="NZ_JAELYA010000001.1"/>
</dbReference>
<feature type="compositionally biased region" description="Basic and acidic residues" evidence="1">
    <location>
        <begin position="166"/>
        <end position="187"/>
    </location>
</feature>
<dbReference type="Pfam" id="PF17948">
    <property type="entry name" value="DnaT"/>
    <property type="match status" value="1"/>
</dbReference>
<dbReference type="EMBL" id="JAELYA010000001">
    <property type="protein sequence ID" value="MBO3274147.1"/>
    <property type="molecule type" value="Genomic_DNA"/>
</dbReference>
<dbReference type="InterPro" id="IPR040480">
    <property type="entry name" value="DnaT_DNA_bind"/>
</dbReference>
<sequence length="411" mass="45008">MAGAWIKMRSSLLSDPKVNGIARILEQSPAVCRVMSHGRDGVMRDVVTRNVMRHVTVASLVTLWSDASNNTRDGVYRNYDLSDIDDLVGIPGFGLALEAVGWAEFDAAECTVTLPNFAEYNVCSQIRGASAKSGAQRQREYRERKKAERLRNESDVTRYVTGDVTSDPRVDKSRKEPSPDGEGERARNAHAKTPPPPANAPSPDTVAASSPEPPPPAGTALPADWALPDAWLEWAEAERPGLGASKIRLTAEKFAEHWHARQGAAALCADWFVAWQEFFHQQRPPGGKARVLPIGAARGKRPPAGAATSPEQRFAMHDAWVPSPRGWPATVTRNALSGVTLTNDQLLEFRSYWINRPDTARSQGQWEHELAKSMKRDLRKAQASGGTDGPSGRVDAKRVPSVADILTDDNW</sequence>